<dbReference type="AlphaFoldDB" id="A0A8E2DMM0"/>
<evidence type="ECO:0000259" key="3">
    <source>
        <dbReference type="SMART" id="SM00233"/>
    </source>
</evidence>
<feature type="compositionally biased region" description="Polar residues" evidence="2">
    <location>
        <begin position="497"/>
        <end position="510"/>
    </location>
</feature>
<accession>A0A8E2DMM0</accession>
<feature type="region of interest" description="Disordered" evidence="2">
    <location>
        <begin position="603"/>
        <end position="655"/>
    </location>
</feature>
<evidence type="ECO:0000256" key="2">
    <source>
        <dbReference type="SAM" id="MobiDB-lite"/>
    </source>
</evidence>
<keyword evidence="1" id="KW-0175">Coiled coil</keyword>
<name>A0A8E2DMM0_9APHY</name>
<feature type="compositionally biased region" description="Basic and acidic residues" evidence="2">
    <location>
        <begin position="465"/>
        <end position="474"/>
    </location>
</feature>
<gene>
    <name evidence="4" type="ORF">OBBRIDRAFT_886367</name>
</gene>
<keyword evidence="5" id="KW-1185">Reference proteome</keyword>
<feature type="compositionally biased region" description="Low complexity" evidence="2">
    <location>
        <begin position="1046"/>
        <end position="1056"/>
    </location>
</feature>
<dbReference type="InterPro" id="IPR001849">
    <property type="entry name" value="PH_domain"/>
</dbReference>
<feature type="region of interest" description="Disordered" evidence="2">
    <location>
        <begin position="372"/>
        <end position="410"/>
    </location>
</feature>
<feature type="region of interest" description="Disordered" evidence="2">
    <location>
        <begin position="22"/>
        <end position="98"/>
    </location>
</feature>
<feature type="coiled-coil region" evidence="1">
    <location>
        <begin position="989"/>
        <end position="1016"/>
    </location>
</feature>
<feature type="region of interest" description="Disordered" evidence="2">
    <location>
        <begin position="122"/>
        <end position="161"/>
    </location>
</feature>
<reference evidence="4 5" key="1">
    <citation type="submission" date="2016-07" db="EMBL/GenBank/DDBJ databases">
        <title>Draft genome of the white-rot fungus Obba rivulosa 3A-2.</title>
        <authorList>
            <consortium name="DOE Joint Genome Institute"/>
            <person name="Miettinen O."/>
            <person name="Riley R."/>
            <person name="Acob R."/>
            <person name="Barry K."/>
            <person name="Cullen D."/>
            <person name="De Vries R."/>
            <person name="Hainaut M."/>
            <person name="Hatakka A."/>
            <person name="Henrissat B."/>
            <person name="Hilden K."/>
            <person name="Kuo R."/>
            <person name="Labutti K."/>
            <person name="Lipzen A."/>
            <person name="Makela M.R."/>
            <person name="Sandor L."/>
            <person name="Spatafora J.W."/>
            <person name="Grigoriev I.V."/>
            <person name="Hibbett D.S."/>
        </authorList>
    </citation>
    <scope>NUCLEOTIDE SEQUENCE [LARGE SCALE GENOMIC DNA]</scope>
    <source>
        <strain evidence="4 5">3A-2</strain>
    </source>
</reference>
<proteinExistence type="predicted"/>
<feature type="domain" description="PH" evidence="3">
    <location>
        <begin position="177"/>
        <end position="296"/>
    </location>
</feature>
<evidence type="ECO:0000313" key="4">
    <source>
        <dbReference type="EMBL" id="OCH92336.1"/>
    </source>
</evidence>
<feature type="region of interest" description="Disordered" evidence="2">
    <location>
        <begin position="1031"/>
        <end position="1102"/>
    </location>
</feature>
<feature type="compositionally biased region" description="Polar residues" evidence="2">
    <location>
        <begin position="398"/>
        <end position="410"/>
    </location>
</feature>
<feature type="compositionally biased region" description="Basic and acidic residues" evidence="2">
    <location>
        <begin position="542"/>
        <end position="552"/>
    </location>
</feature>
<feature type="compositionally biased region" description="Pro residues" evidence="2">
    <location>
        <begin position="1087"/>
        <end position="1102"/>
    </location>
</feature>
<sequence>MSSCYTRNGRLAVAADSDAVDVEPHGPYFSLPRNTTDGRPPLTRRGTTKELIGRFESMSSSSREPIKPPTHSTGRFGFRGGPSTTAGNRDKKRSPLRQSIRNILSVFSKKYKASLKDQLEESMVPGTRYRPNIGEHAASPPPDIAPEDSAPAPQAELEPSNSRYHISLCTTPISPGSTLSGPLLYLSRPERSDLLPVWTACIAILHTTHVLITWHTGHGNPETFIVPFVDCADVRSLSVADLDTTERTLLPTGTDLTSLKVFELLFEGRPREKFAASSMKERATWVSAIWDAVLQKQEPKSPRMHSVVVPFTPNSAMRSRVSLPVTHEENGIVVHDPSVFAQSPTERALPPIPGSAISLPSVFQDSPIKSETRASALSPLPVPPRTPITPISLRESPCTPSGSLSPSVRNLGQLSVVKQRLAQIEHTRSEESPLSKRTPEGANSPTPSRRSAFARDPTNGRLLRHGSEKSGVERSIIDSYGGSELVSPLSVRSGRATSLASSCGSPTRTKNFWENEPRTRPASQFLDIPTQYRSELSPTSRDSSDAKSEHKISGAWDEDPPARLTALGDMPHLIDSTYKEAVITAQEQGHAAERVAARPALSIDTGSSEHHHTASRNMRRDNVALDSPLRKTLKLGVPGSSNKSEQSLERPSDTNFTKALESVHRSLGGLKELAGTDDVKLNDIRSRVDAIFNEVKLQSIAQGADASESLTIGMARVLKELEAMHSDLKTNFPRLMKLVDELRNTRPSADVVELRDVKSSKSSDQPVPADWLAVHAKLDGLMTACQSLQTAKEQTIGGDSMADREKSRESLEILNILQVVQTQWSAQTEQQTDSIRYLNELNSWLEAFVNHGTSQIEGIAAGVQQLCRELGTMPTQDGEILHTGLLSDIRTFLAENRAREDNSASLQSSVNGLIAAVHEDLRTNAEARNALTTESIVGLIDRQRHDHERMLKAIASELSNDIRGERLRFVEAMKEATAINVQVHVEEFKKELTREVLLMTQEVGRLQKERQTLEQQIADLFAFYTKQKQDGEMKPGQFMRMPETPPQAQASQPVQPRGRRNHQERPQLHIATPAASGATPPIRRRPLPTPSPSPSRPPSSIR</sequence>
<dbReference type="OrthoDB" id="2261329at2759"/>
<feature type="compositionally biased region" description="Polar residues" evidence="2">
    <location>
        <begin position="531"/>
        <end position="541"/>
    </location>
</feature>
<organism evidence="4 5">
    <name type="scientific">Obba rivulosa</name>
    <dbReference type="NCBI Taxonomy" id="1052685"/>
    <lineage>
        <taxon>Eukaryota</taxon>
        <taxon>Fungi</taxon>
        <taxon>Dikarya</taxon>
        <taxon>Basidiomycota</taxon>
        <taxon>Agaricomycotina</taxon>
        <taxon>Agaricomycetes</taxon>
        <taxon>Polyporales</taxon>
        <taxon>Gelatoporiaceae</taxon>
        <taxon>Obba</taxon>
    </lineage>
</organism>
<evidence type="ECO:0000313" key="5">
    <source>
        <dbReference type="Proteomes" id="UP000250043"/>
    </source>
</evidence>
<feature type="compositionally biased region" description="Basic and acidic residues" evidence="2">
    <location>
        <begin position="607"/>
        <end position="623"/>
    </location>
</feature>
<protein>
    <recommendedName>
        <fullName evidence="3">PH domain-containing protein</fullName>
    </recommendedName>
</protein>
<evidence type="ECO:0000256" key="1">
    <source>
        <dbReference type="SAM" id="Coils"/>
    </source>
</evidence>
<dbReference type="Proteomes" id="UP000250043">
    <property type="component" value="Unassembled WGS sequence"/>
</dbReference>
<dbReference type="EMBL" id="KV722371">
    <property type="protein sequence ID" value="OCH92336.1"/>
    <property type="molecule type" value="Genomic_DNA"/>
</dbReference>
<feature type="region of interest" description="Disordered" evidence="2">
    <location>
        <begin position="497"/>
        <end position="564"/>
    </location>
</feature>
<feature type="compositionally biased region" description="Basic and acidic residues" evidence="2">
    <location>
        <begin position="424"/>
        <end position="439"/>
    </location>
</feature>
<dbReference type="SMART" id="SM00233">
    <property type="entry name" value="PH"/>
    <property type="match status" value="1"/>
</dbReference>
<feature type="region of interest" description="Disordered" evidence="2">
    <location>
        <begin position="424"/>
        <end position="474"/>
    </location>
</feature>